<evidence type="ECO:0000313" key="11">
    <source>
        <dbReference type="EMBL" id="MFC3847269.1"/>
    </source>
</evidence>
<name>A0ABV7ZG70_9HELI</name>
<evidence type="ECO:0000256" key="5">
    <source>
        <dbReference type="NCBIfam" id="TIGR02489"/>
    </source>
</evidence>
<organism evidence="11 12">
    <name type="scientific">Helicobacter baculiformis</name>
    <dbReference type="NCBI Taxonomy" id="427351"/>
    <lineage>
        <taxon>Bacteria</taxon>
        <taxon>Pseudomonadati</taxon>
        <taxon>Campylobacterota</taxon>
        <taxon>Epsilonproteobacteria</taxon>
        <taxon>Campylobacterales</taxon>
        <taxon>Helicobacteraceae</taxon>
        <taxon>Helicobacter</taxon>
    </lineage>
</organism>
<dbReference type="InterPro" id="IPR010810">
    <property type="entry name" value="Flagellin_hook_IN_motif"/>
</dbReference>
<dbReference type="InterPro" id="IPR001444">
    <property type="entry name" value="Flag_bb_rod_N"/>
</dbReference>
<comment type="caution">
    <text evidence="11">The sequence shown here is derived from an EMBL/GenBank/DDBJ whole genome shotgun (WGS) entry which is preliminary data.</text>
</comment>
<evidence type="ECO:0000259" key="7">
    <source>
        <dbReference type="Pfam" id="PF00460"/>
    </source>
</evidence>
<dbReference type="InterPro" id="IPR020013">
    <property type="entry name" value="Flagellar_FlgE/F/G"/>
</dbReference>
<dbReference type="Pfam" id="PF06429">
    <property type="entry name" value="Flg_bbr_C"/>
    <property type="match status" value="1"/>
</dbReference>
<evidence type="ECO:0000256" key="3">
    <source>
        <dbReference type="ARBA" id="ARBA00019015"/>
    </source>
</evidence>
<dbReference type="Gene3D" id="2.60.98.20">
    <property type="entry name" value="Flagellar hook protein FlgE"/>
    <property type="match status" value="1"/>
</dbReference>
<dbReference type="InterPro" id="IPR011491">
    <property type="entry name" value="FlgE_D2"/>
</dbReference>
<evidence type="ECO:0000259" key="8">
    <source>
        <dbReference type="Pfam" id="PF06429"/>
    </source>
</evidence>
<dbReference type="Proteomes" id="UP001595783">
    <property type="component" value="Unassembled WGS sequence"/>
</dbReference>
<evidence type="ECO:0000259" key="10">
    <source>
        <dbReference type="Pfam" id="PF22692"/>
    </source>
</evidence>
<keyword evidence="4 6" id="KW-0975">Bacterial flagellum</keyword>
<keyword evidence="11" id="KW-0969">Cilium</keyword>
<dbReference type="InterPro" id="IPR010930">
    <property type="entry name" value="Flg_bb/hook_C_dom"/>
</dbReference>
<protein>
    <recommendedName>
        <fullName evidence="3 5">Flagellar hook protein FlgE</fullName>
    </recommendedName>
</protein>
<evidence type="ECO:0000256" key="6">
    <source>
        <dbReference type="RuleBase" id="RU362116"/>
    </source>
</evidence>
<dbReference type="EMBL" id="JBHRZO010000009">
    <property type="protein sequence ID" value="MFC3847269.1"/>
    <property type="molecule type" value="Genomic_DNA"/>
</dbReference>
<dbReference type="InterPro" id="IPR037925">
    <property type="entry name" value="FlgE/F/G-like"/>
</dbReference>
<evidence type="ECO:0000259" key="9">
    <source>
        <dbReference type="Pfam" id="PF07559"/>
    </source>
</evidence>
<gene>
    <name evidence="11" type="primary">flgE</name>
    <name evidence="11" type="ORF">ACFOPX_01800</name>
</gene>
<dbReference type="Gene3D" id="3.30.70.2120">
    <property type="match status" value="1"/>
</dbReference>
<comment type="similarity">
    <text evidence="2 6">Belongs to the flagella basal body rod proteins family.</text>
</comment>
<proteinExistence type="inferred from homology"/>
<accession>A0ABV7ZG70</accession>
<dbReference type="InterPro" id="IPR037058">
    <property type="entry name" value="Falgellar_hook_FlgE_sf"/>
</dbReference>
<comment type="subcellular location">
    <subcellularLocation>
        <location evidence="1 6">Bacterial flagellum basal body</location>
    </subcellularLocation>
</comment>
<feature type="domain" description="Flagellar basal body rod protein N-terminal" evidence="7">
    <location>
        <begin position="8"/>
        <end position="35"/>
    </location>
</feature>
<evidence type="ECO:0000256" key="1">
    <source>
        <dbReference type="ARBA" id="ARBA00004117"/>
    </source>
</evidence>
<keyword evidence="11" id="KW-0966">Cell projection</keyword>
<keyword evidence="12" id="KW-1185">Reference proteome</keyword>
<sequence>MLRSLWSGVNGMQAHQIALDIESNNIANVNTTGFKYSRASFVDMLSQVKLIATAPYKNGLAGQNDFSIGLGVGVDATTKIFSQGNLQNTDVKTDLAIEGDGFFVISPDRGVTRNFTRSGEFLFDSEGSLVTTGGYVVQGWVRDPKDMGSKGSETDMLKIDNTKPLQNIRIDPGMVMPARSSSKVSMRANLNAGRHAEQTGSIFMLDSSSKTPADGVKPQYDSATNLTQLAEDMGALFNEDGDAFLLNEDQGIWVSYKSASMNKEIDVSKANSTLELNGTKISFTNDSTISRISSLSAAQDAINAVKDKTGVEAYIDNGTLRLENKNNMEGDEHVKNIVITGAGTGVFAKFAKGEQDVTAFRYRYTKGVKPDLATGQFKTTDDLRALMQRDANIVKDPKLKGNYKDSAASVSVVVNKDGMFEMTNRDNGNPTREDLSIFVTNYASKKVTKNVLFGKTMGALNTASLIEGGVSTATSKLSHAMHASSIDLVDSLGTKHTLRLEFFKSGEAEWRFRAIVPEPGEIVGGSPARPNVFEEGRLHFNKDGSLAGMNPPVLQFDPKNGSKAPQRITLNMGTAGGFDGITSVDKISETYAIEQNGYQAGDLMDVRFDGDGALLGAFSNGKTLALAQVALANFANDAGLQAMGGSVFSETGNSGHALIGAANTGRRGGVSGSKLESSNVDLSRSLTNLIVVQRGFQANSKAVTTSDQILNTLLNLKQ</sequence>
<dbReference type="NCBIfam" id="TIGR03506">
    <property type="entry name" value="FlgEFG_subfam"/>
    <property type="match status" value="2"/>
</dbReference>
<evidence type="ECO:0000256" key="4">
    <source>
        <dbReference type="ARBA" id="ARBA00023143"/>
    </source>
</evidence>
<dbReference type="SUPFAM" id="SSF117143">
    <property type="entry name" value="Flagellar hook protein flgE"/>
    <property type="match status" value="1"/>
</dbReference>
<feature type="domain" description="Flagellar basal-body/hook protein C-terminal" evidence="8">
    <location>
        <begin position="675"/>
        <end position="716"/>
    </location>
</feature>
<dbReference type="Pfam" id="PF00460">
    <property type="entry name" value="Flg_bb_rod"/>
    <property type="match status" value="1"/>
</dbReference>
<dbReference type="NCBIfam" id="TIGR02489">
    <property type="entry name" value="flgE_epsilon"/>
    <property type="match status" value="1"/>
</dbReference>
<reference evidence="12" key="1">
    <citation type="journal article" date="2019" name="Int. J. Syst. Evol. Microbiol.">
        <title>The Global Catalogue of Microorganisms (GCM) 10K type strain sequencing project: providing services to taxonomists for standard genome sequencing and annotation.</title>
        <authorList>
            <consortium name="The Broad Institute Genomics Platform"/>
            <consortium name="The Broad Institute Genome Sequencing Center for Infectious Disease"/>
            <person name="Wu L."/>
            <person name="Ma J."/>
        </authorList>
    </citation>
    <scope>NUCLEOTIDE SEQUENCE [LARGE SCALE GENOMIC DNA]</scope>
    <source>
        <strain evidence="12">CCUG 53816</strain>
    </source>
</reference>
<evidence type="ECO:0000256" key="2">
    <source>
        <dbReference type="ARBA" id="ARBA00009677"/>
    </source>
</evidence>
<keyword evidence="11" id="KW-0282">Flagellum</keyword>
<dbReference type="InterPro" id="IPR012835">
    <property type="entry name" value="FlgE_epsilon"/>
</dbReference>
<dbReference type="InterPro" id="IPR053967">
    <property type="entry name" value="LlgE_F_G-like_D1"/>
</dbReference>
<dbReference type="PANTHER" id="PTHR30435:SF19">
    <property type="entry name" value="FLAGELLAR BASAL-BODY ROD PROTEIN FLGG"/>
    <property type="match status" value="1"/>
</dbReference>
<dbReference type="Pfam" id="PF22692">
    <property type="entry name" value="LlgE_F_G_D1"/>
    <property type="match status" value="1"/>
</dbReference>
<dbReference type="RefSeq" id="WP_104751518.1">
    <property type="nucleotide sequence ID" value="NZ_FZMF01000001.1"/>
</dbReference>
<dbReference type="Pfam" id="PF07196">
    <property type="entry name" value="Flagellin_IN"/>
    <property type="match status" value="1"/>
</dbReference>
<evidence type="ECO:0000313" key="12">
    <source>
        <dbReference type="Proteomes" id="UP001595783"/>
    </source>
</evidence>
<feature type="domain" description="Flagellar hook protein FlgE D2" evidence="9">
    <location>
        <begin position="481"/>
        <end position="598"/>
    </location>
</feature>
<dbReference type="PANTHER" id="PTHR30435">
    <property type="entry name" value="FLAGELLAR PROTEIN"/>
    <property type="match status" value="1"/>
</dbReference>
<dbReference type="Pfam" id="PF07559">
    <property type="entry name" value="FlgE_D2"/>
    <property type="match status" value="1"/>
</dbReference>
<feature type="domain" description="Flagellar hook protein FlgE/F/G-like D1" evidence="10">
    <location>
        <begin position="96"/>
        <end position="149"/>
    </location>
</feature>